<feature type="transmembrane region" description="Helical" evidence="5">
    <location>
        <begin position="279"/>
        <end position="304"/>
    </location>
</feature>
<comment type="subcellular location">
    <subcellularLocation>
        <location evidence="1">Membrane</location>
        <topology evidence="1">Multi-pass membrane protein</topology>
    </subcellularLocation>
</comment>
<evidence type="ECO:0000313" key="8">
    <source>
        <dbReference type="Proteomes" id="UP001327957"/>
    </source>
</evidence>
<dbReference type="InterPro" id="IPR036259">
    <property type="entry name" value="MFS_trans_sf"/>
</dbReference>
<dbReference type="GO" id="GO:0005886">
    <property type="term" value="C:plasma membrane"/>
    <property type="evidence" value="ECO:0007669"/>
    <property type="project" value="TreeGrafter"/>
</dbReference>
<keyword evidence="8" id="KW-1185">Reference proteome</keyword>
<feature type="transmembrane region" description="Helical" evidence="5">
    <location>
        <begin position="392"/>
        <end position="412"/>
    </location>
</feature>
<evidence type="ECO:0000259" key="6">
    <source>
        <dbReference type="PROSITE" id="PS50850"/>
    </source>
</evidence>
<dbReference type="EMBL" id="JASAOK010000046">
    <property type="protein sequence ID" value="KAK6211400.1"/>
    <property type="molecule type" value="Genomic_DNA"/>
</dbReference>
<dbReference type="InterPro" id="IPR011701">
    <property type="entry name" value="MFS"/>
</dbReference>
<sequence>MEPSVVSWPLWLRIWILLNVSFYNLLGNAFAAGAPPLFSRIIQELNCTSEEASQLSTYVLLTLGLSNVFALPAASLIGKRYTILASLVLFFVFCLWSAEASTFADLRASRILGGLAGGLVEALGPSFVAESFPEQQLASAMVVYVGLLAAGSAIGPIVAGVVAEGLGDWRWYFRILSAMIFVTFFGSLIMLPETRVEESREAEVELSTITEDNPKGQLPSPTCTEIETANGRSGASSRRTSLGQQWRLRSFSMAYVDMDWKLAASSLIHPIQLLVAPQVLITTLIFGLTIGWTVLVSILVSVVYSPPPFLWGARAIGLLSIGPLVGLLVGLPVGGALADYLFNRATRRNGGISDPASRLPAVAIGGLISPAGCLVIGYGLQSPDKWAQVSVGYGMVATGLTCSANILLTYAVDTMPPRASHIGVLVNLIKNSVGFGVSYAATSWMAQVGPVAQFGTMAGILWGVYLLVIPLYLFSDTIIRKTSVLA</sequence>
<evidence type="ECO:0000256" key="5">
    <source>
        <dbReference type="SAM" id="Phobius"/>
    </source>
</evidence>
<feature type="transmembrane region" description="Helical" evidence="5">
    <location>
        <begin position="171"/>
        <end position="191"/>
    </location>
</feature>
<organism evidence="7 8">
    <name type="scientific">Colletotrichum tabaci</name>
    <dbReference type="NCBI Taxonomy" id="1209068"/>
    <lineage>
        <taxon>Eukaryota</taxon>
        <taxon>Fungi</taxon>
        <taxon>Dikarya</taxon>
        <taxon>Ascomycota</taxon>
        <taxon>Pezizomycotina</taxon>
        <taxon>Sordariomycetes</taxon>
        <taxon>Hypocreomycetidae</taxon>
        <taxon>Glomerellales</taxon>
        <taxon>Glomerellaceae</taxon>
        <taxon>Colletotrichum</taxon>
        <taxon>Colletotrichum destructivum species complex</taxon>
    </lineage>
</organism>
<evidence type="ECO:0000256" key="2">
    <source>
        <dbReference type="ARBA" id="ARBA00022692"/>
    </source>
</evidence>
<reference evidence="7 8" key="1">
    <citation type="submission" date="2023-04" db="EMBL/GenBank/DDBJ databases">
        <title>Colletotrichum tabacum stain YC1 causing leaf anthracnose on Nicotiana tabacum(L.) cv.</title>
        <authorList>
            <person name="Ji Z."/>
            <person name="Wang M."/>
            <person name="Zhang J."/>
            <person name="Wang N."/>
            <person name="Zhou Z."/>
        </authorList>
    </citation>
    <scope>NUCLEOTIDE SEQUENCE [LARGE SCALE GENOMIC DNA]</scope>
    <source>
        <strain evidence="7 8">YC1</strain>
    </source>
</reference>
<accession>A0AAV9T0X9</accession>
<dbReference type="Pfam" id="PF07690">
    <property type="entry name" value="MFS_1"/>
    <property type="match status" value="1"/>
</dbReference>
<dbReference type="InterPro" id="IPR020846">
    <property type="entry name" value="MFS_dom"/>
</dbReference>
<feature type="transmembrane region" description="Helical" evidence="5">
    <location>
        <begin position="424"/>
        <end position="446"/>
    </location>
</feature>
<dbReference type="PANTHER" id="PTHR23502:SF160">
    <property type="entry name" value="MAJOR FACILITATOR SUPERFAMILY (MFS) PROFILE DOMAIN-CONTAINING PROTEIN-RELATED"/>
    <property type="match status" value="1"/>
</dbReference>
<dbReference type="AlphaFoldDB" id="A0AAV9T0X9"/>
<feature type="transmembrane region" description="Helical" evidence="5">
    <location>
        <begin position="359"/>
        <end position="380"/>
    </location>
</feature>
<feature type="transmembrane region" description="Helical" evidence="5">
    <location>
        <begin position="12"/>
        <end position="35"/>
    </location>
</feature>
<protein>
    <recommendedName>
        <fullName evidence="6">Major facilitator superfamily (MFS) profile domain-containing protein</fullName>
    </recommendedName>
</protein>
<keyword evidence="3 5" id="KW-1133">Transmembrane helix</keyword>
<dbReference type="SUPFAM" id="SSF103473">
    <property type="entry name" value="MFS general substrate transporter"/>
    <property type="match status" value="1"/>
</dbReference>
<evidence type="ECO:0000313" key="7">
    <source>
        <dbReference type="EMBL" id="KAK6211400.1"/>
    </source>
</evidence>
<keyword evidence="2 5" id="KW-0812">Transmembrane</keyword>
<feature type="transmembrane region" description="Helical" evidence="5">
    <location>
        <begin position="55"/>
        <end position="74"/>
    </location>
</feature>
<dbReference type="Gene3D" id="1.20.1250.20">
    <property type="entry name" value="MFS general substrate transporter like domains"/>
    <property type="match status" value="1"/>
</dbReference>
<dbReference type="Proteomes" id="UP001327957">
    <property type="component" value="Unassembled WGS sequence"/>
</dbReference>
<evidence type="ECO:0000256" key="3">
    <source>
        <dbReference type="ARBA" id="ARBA00022989"/>
    </source>
</evidence>
<evidence type="ECO:0000256" key="1">
    <source>
        <dbReference type="ARBA" id="ARBA00004141"/>
    </source>
</evidence>
<keyword evidence="4 5" id="KW-0472">Membrane</keyword>
<dbReference type="GO" id="GO:0022857">
    <property type="term" value="F:transmembrane transporter activity"/>
    <property type="evidence" value="ECO:0007669"/>
    <property type="project" value="InterPro"/>
</dbReference>
<gene>
    <name evidence="7" type="ORF">QIS74_10664</name>
</gene>
<feature type="transmembrane region" description="Helical" evidence="5">
    <location>
        <begin position="316"/>
        <end position="338"/>
    </location>
</feature>
<dbReference type="PROSITE" id="PS50850">
    <property type="entry name" value="MFS"/>
    <property type="match status" value="1"/>
</dbReference>
<comment type="caution">
    <text evidence="7">The sequence shown here is derived from an EMBL/GenBank/DDBJ whole genome shotgun (WGS) entry which is preliminary data.</text>
</comment>
<feature type="domain" description="Major facilitator superfamily (MFS) profile" evidence="6">
    <location>
        <begin position="1"/>
        <end position="483"/>
    </location>
</feature>
<name>A0AAV9T0X9_9PEZI</name>
<proteinExistence type="predicted"/>
<dbReference type="PANTHER" id="PTHR23502">
    <property type="entry name" value="MAJOR FACILITATOR SUPERFAMILY"/>
    <property type="match status" value="1"/>
</dbReference>
<feature type="transmembrane region" description="Helical" evidence="5">
    <location>
        <begin position="452"/>
        <end position="474"/>
    </location>
</feature>
<evidence type="ECO:0000256" key="4">
    <source>
        <dbReference type="ARBA" id="ARBA00023136"/>
    </source>
</evidence>
<feature type="transmembrane region" description="Helical" evidence="5">
    <location>
        <begin position="81"/>
        <end position="98"/>
    </location>
</feature>
<feature type="transmembrane region" description="Helical" evidence="5">
    <location>
        <begin position="141"/>
        <end position="159"/>
    </location>
</feature>